<accession>A0A1Y2IBX0</accession>
<protein>
    <submittedName>
        <fullName evidence="1">Uncharacterized protein</fullName>
    </submittedName>
</protein>
<evidence type="ECO:0000313" key="1">
    <source>
        <dbReference type="EMBL" id="OSC98634.1"/>
    </source>
</evidence>
<proteinExistence type="predicted"/>
<dbReference type="AlphaFoldDB" id="A0A1Y2IBX0"/>
<keyword evidence="2" id="KW-1185">Reference proteome</keyword>
<organism evidence="1 2">
    <name type="scientific">Trametes coccinea (strain BRFM310)</name>
    <name type="common">Pycnoporus coccineus</name>
    <dbReference type="NCBI Taxonomy" id="1353009"/>
    <lineage>
        <taxon>Eukaryota</taxon>
        <taxon>Fungi</taxon>
        <taxon>Dikarya</taxon>
        <taxon>Basidiomycota</taxon>
        <taxon>Agaricomycotina</taxon>
        <taxon>Agaricomycetes</taxon>
        <taxon>Polyporales</taxon>
        <taxon>Polyporaceae</taxon>
        <taxon>Trametes</taxon>
    </lineage>
</organism>
<reference evidence="1 2" key="1">
    <citation type="journal article" date="2015" name="Biotechnol. Biofuels">
        <title>Enhanced degradation of softwood versus hardwood by the white-rot fungus Pycnoporus coccineus.</title>
        <authorList>
            <person name="Couturier M."/>
            <person name="Navarro D."/>
            <person name="Chevret D."/>
            <person name="Henrissat B."/>
            <person name="Piumi F."/>
            <person name="Ruiz-Duenas F.J."/>
            <person name="Martinez A.T."/>
            <person name="Grigoriev I.V."/>
            <person name="Riley R."/>
            <person name="Lipzen A."/>
            <person name="Berrin J.G."/>
            <person name="Master E.R."/>
            <person name="Rosso M.N."/>
        </authorList>
    </citation>
    <scope>NUCLEOTIDE SEQUENCE [LARGE SCALE GENOMIC DNA]</scope>
    <source>
        <strain evidence="1 2">BRFM310</strain>
    </source>
</reference>
<gene>
    <name evidence="1" type="ORF">PYCCODRAFT_978456</name>
</gene>
<dbReference type="Proteomes" id="UP000193067">
    <property type="component" value="Unassembled WGS sequence"/>
</dbReference>
<evidence type="ECO:0000313" key="2">
    <source>
        <dbReference type="Proteomes" id="UP000193067"/>
    </source>
</evidence>
<dbReference type="EMBL" id="KZ084136">
    <property type="protein sequence ID" value="OSC98634.1"/>
    <property type="molecule type" value="Genomic_DNA"/>
</dbReference>
<sequence length="202" mass="22160">MHRTLRDEDMSTRQRVGAMDDCQLPLVLPDGQHTSNADYVAWKIYGLLTARITPTSLRPPSVLSRLRHKRSERVCFLTYRVAFCNLSFPSYPTQPKPPTLPGGIPTARLGQSHSLGTFAASPWLLCCGTIFAGIVRRERSQAAETIILSRRASSQAPSTGGQQFEPGTGPALTSSASLYLYTFLDIYIPLQDGCHKCSSSLS</sequence>
<name>A0A1Y2IBX0_TRAC3</name>